<feature type="region of interest" description="Disordered" evidence="1">
    <location>
        <begin position="159"/>
        <end position="201"/>
    </location>
</feature>
<sequence length="246" mass="27406">MYDTLVHARPIALSTPPPIDFTGKDVPPGPLYLRQQRTVEVIQLIEVEAPPPQQPASDFASSSASSSSSSCSSGSESAASETCETSESEESESVCTSYCSSDEEEMKERKIMFYDDTYGTRLNRVLAWRDSFAKSMGIADTSSYTPLSALQKRKVDYREDPFDDDSSSSHSSKRSRSHSPEPEPQQQHQLLPPPRHMNPWTHRRLSAHSCPACDESFTTRQHLQQHGQDTRLSDACRVAVEYGLEA</sequence>
<feature type="compositionally biased region" description="Low complexity" evidence="1">
    <location>
        <begin position="60"/>
        <end position="83"/>
    </location>
</feature>
<reference evidence="2" key="1">
    <citation type="journal article" date="2021" name="New Phytol.">
        <title>Evolutionary innovations through gain and loss of genes in the ectomycorrhizal Boletales.</title>
        <authorList>
            <person name="Wu G."/>
            <person name="Miyauchi S."/>
            <person name="Morin E."/>
            <person name="Kuo A."/>
            <person name="Drula E."/>
            <person name="Varga T."/>
            <person name="Kohler A."/>
            <person name="Feng B."/>
            <person name="Cao Y."/>
            <person name="Lipzen A."/>
            <person name="Daum C."/>
            <person name="Hundley H."/>
            <person name="Pangilinan J."/>
            <person name="Johnson J."/>
            <person name="Barry K."/>
            <person name="LaButti K."/>
            <person name="Ng V."/>
            <person name="Ahrendt S."/>
            <person name="Min B."/>
            <person name="Choi I.G."/>
            <person name="Park H."/>
            <person name="Plett J.M."/>
            <person name="Magnuson J."/>
            <person name="Spatafora J.W."/>
            <person name="Nagy L.G."/>
            <person name="Henrissat B."/>
            <person name="Grigoriev I.V."/>
            <person name="Yang Z.L."/>
            <person name="Xu J."/>
            <person name="Martin F.M."/>
        </authorList>
    </citation>
    <scope>NUCLEOTIDE SEQUENCE</scope>
    <source>
        <strain evidence="2">KKN 215</strain>
    </source>
</reference>
<accession>A0A8K0XSM2</accession>
<evidence type="ECO:0000313" key="2">
    <source>
        <dbReference type="EMBL" id="KAH8103923.1"/>
    </source>
</evidence>
<feature type="region of interest" description="Disordered" evidence="1">
    <location>
        <begin position="47"/>
        <end position="94"/>
    </location>
</feature>
<proteinExistence type="predicted"/>
<dbReference type="AlphaFoldDB" id="A0A8K0XSM2"/>
<dbReference type="EMBL" id="JAEVFJ010000006">
    <property type="protein sequence ID" value="KAH8103923.1"/>
    <property type="molecule type" value="Genomic_DNA"/>
</dbReference>
<evidence type="ECO:0000256" key="1">
    <source>
        <dbReference type="SAM" id="MobiDB-lite"/>
    </source>
</evidence>
<feature type="region of interest" description="Disordered" evidence="1">
    <location>
        <begin position="1"/>
        <end position="27"/>
    </location>
</feature>
<protein>
    <submittedName>
        <fullName evidence="2">Uncharacterized protein</fullName>
    </submittedName>
</protein>
<evidence type="ECO:0000313" key="3">
    <source>
        <dbReference type="Proteomes" id="UP000813824"/>
    </source>
</evidence>
<comment type="caution">
    <text evidence="2">The sequence shown here is derived from an EMBL/GenBank/DDBJ whole genome shotgun (WGS) entry which is preliminary data.</text>
</comment>
<organism evidence="2 3">
    <name type="scientific">Cristinia sonorae</name>
    <dbReference type="NCBI Taxonomy" id="1940300"/>
    <lineage>
        <taxon>Eukaryota</taxon>
        <taxon>Fungi</taxon>
        <taxon>Dikarya</taxon>
        <taxon>Basidiomycota</taxon>
        <taxon>Agaricomycotina</taxon>
        <taxon>Agaricomycetes</taxon>
        <taxon>Agaricomycetidae</taxon>
        <taxon>Agaricales</taxon>
        <taxon>Pleurotineae</taxon>
        <taxon>Stephanosporaceae</taxon>
        <taxon>Cristinia</taxon>
    </lineage>
</organism>
<gene>
    <name evidence="2" type="ORF">BXZ70DRAFT_672571</name>
</gene>
<keyword evidence="3" id="KW-1185">Reference proteome</keyword>
<dbReference type="OrthoDB" id="3256870at2759"/>
<dbReference type="Proteomes" id="UP000813824">
    <property type="component" value="Unassembled WGS sequence"/>
</dbReference>
<name>A0A8K0XSM2_9AGAR</name>